<keyword evidence="4" id="KW-1185">Reference proteome</keyword>
<gene>
    <name evidence="3" type="ORF">SAMN05660895_1360</name>
</gene>
<dbReference type="STRING" id="1393122.SAMN05660895_1360"/>
<name>A0A1I7NCT3_9BACT</name>
<feature type="domain" description="Inner membrane protein YgaP-like transmembrane" evidence="2">
    <location>
        <begin position="1"/>
        <end position="66"/>
    </location>
</feature>
<keyword evidence="1" id="KW-0812">Transmembrane</keyword>
<keyword evidence="1" id="KW-0472">Membrane</keyword>
<dbReference type="Pfam" id="PF11127">
    <property type="entry name" value="YgaP-like_TM"/>
    <property type="match status" value="1"/>
</dbReference>
<evidence type="ECO:0000313" key="3">
    <source>
        <dbReference type="EMBL" id="SFV32484.1"/>
    </source>
</evidence>
<evidence type="ECO:0000256" key="1">
    <source>
        <dbReference type="SAM" id="Phobius"/>
    </source>
</evidence>
<proteinExistence type="predicted"/>
<evidence type="ECO:0000313" key="4">
    <source>
        <dbReference type="Proteomes" id="UP000199537"/>
    </source>
</evidence>
<organism evidence="3 4">
    <name type="scientific">Thermoflavifilum thermophilum</name>
    <dbReference type="NCBI Taxonomy" id="1393122"/>
    <lineage>
        <taxon>Bacteria</taxon>
        <taxon>Pseudomonadati</taxon>
        <taxon>Bacteroidota</taxon>
        <taxon>Chitinophagia</taxon>
        <taxon>Chitinophagales</taxon>
        <taxon>Chitinophagaceae</taxon>
        <taxon>Thermoflavifilum</taxon>
    </lineage>
</organism>
<dbReference type="InterPro" id="IPR021309">
    <property type="entry name" value="YgaP-like_TM"/>
</dbReference>
<accession>A0A1I7NCT3</accession>
<dbReference type="EMBL" id="FPCJ01000001">
    <property type="protein sequence ID" value="SFV32484.1"/>
    <property type="molecule type" value="Genomic_DNA"/>
</dbReference>
<dbReference type="AlphaFoldDB" id="A0A1I7NCT3"/>
<evidence type="ECO:0000259" key="2">
    <source>
        <dbReference type="Pfam" id="PF11127"/>
    </source>
</evidence>
<dbReference type="OrthoDB" id="9804804at2"/>
<sequence length="70" mass="7911">MKRNISTADRIIRFIVAVILGILYFNHTLTGTWGIMLLIIGIVLFLTALVNFCPLYRILGISTCRVKQSN</sequence>
<dbReference type="RefSeq" id="WP_092459193.1">
    <property type="nucleotide sequence ID" value="NZ_FPCJ01000001.1"/>
</dbReference>
<keyword evidence="1" id="KW-1133">Transmembrane helix</keyword>
<reference evidence="4" key="1">
    <citation type="submission" date="2016-10" db="EMBL/GenBank/DDBJ databases">
        <authorList>
            <person name="Varghese N."/>
            <person name="Submissions S."/>
        </authorList>
    </citation>
    <scope>NUCLEOTIDE SEQUENCE [LARGE SCALE GENOMIC DNA]</scope>
    <source>
        <strain evidence="4">DSM 14807</strain>
    </source>
</reference>
<protein>
    <recommendedName>
        <fullName evidence="2">Inner membrane protein YgaP-like transmembrane domain-containing protein</fullName>
    </recommendedName>
</protein>
<feature type="transmembrane region" description="Helical" evidence="1">
    <location>
        <begin position="35"/>
        <end position="59"/>
    </location>
</feature>
<dbReference type="Proteomes" id="UP000199537">
    <property type="component" value="Unassembled WGS sequence"/>
</dbReference>
<feature type="transmembrane region" description="Helical" evidence="1">
    <location>
        <begin position="12"/>
        <end position="29"/>
    </location>
</feature>